<protein>
    <submittedName>
        <fullName evidence="2">Uncharacterized protein</fullName>
    </submittedName>
</protein>
<sequence>MQPRTRFILGHCLGAMPAPIGVKPTNAPNDRLEGTILSARRLFLHNQASDRATIGLFALMRIATLGYTLVILLPN</sequence>
<keyword evidence="3" id="KW-1185">Reference proteome</keyword>
<feature type="transmembrane region" description="Helical" evidence="1">
    <location>
        <begin position="52"/>
        <end position="73"/>
    </location>
</feature>
<proteinExistence type="predicted"/>
<keyword evidence="1" id="KW-0472">Membrane</keyword>
<evidence type="ECO:0000313" key="3">
    <source>
        <dbReference type="Proteomes" id="UP001428290"/>
    </source>
</evidence>
<evidence type="ECO:0000256" key="1">
    <source>
        <dbReference type="SAM" id="Phobius"/>
    </source>
</evidence>
<organism evidence="2 3">
    <name type="scientific">Herpetosiphon gulosus</name>
    <dbReference type="NCBI Taxonomy" id="1973496"/>
    <lineage>
        <taxon>Bacteria</taxon>
        <taxon>Bacillati</taxon>
        <taxon>Chloroflexota</taxon>
        <taxon>Chloroflexia</taxon>
        <taxon>Herpetosiphonales</taxon>
        <taxon>Herpetosiphonaceae</taxon>
        <taxon>Herpetosiphon</taxon>
    </lineage>
</organism>
<dbReference type="Proteomes" id="UP001428290">
    <property type="component" value="Unassembled WGS sequence"/>
</dbReference>
<dbReference type="EMBL" id="BAABRU010000010">
    <property type="protein sequence ID" value="GAA5529138.1"/>
    <property type="molecule type" value="Genomic_DNA"/>
</dbReference>
<name>A0ABP9X2Q4_9CHLR</name>
<comment type="caution">
    <text evidence="2">The sequence shown here is derived from an EMBL/GenBank/DDBJ whole genome shotgun (WGS) entry which is preliminary data.</text>
</comment>
<keyword evidence="1" id="KW-0812">Transmembrane</keyword>
<accession>A0ABP9X2Q4</accession>
<reference evidence="2 3" key="1">
    <citation type="submission" date="2024-02" db="EMBL/GenBank/DDBJ databases">
        <title>Herpetosiphon gulosus NBRC 112829.</title>
        <authorList>
            <person name="Ichikawa N."/>
            <person name="Katano-Makiyama Y."/>
            <person name="Hidaka K."/>
        </authorList>
    </citation>
    <scope>NUCLEOTIDE SEQUENCE [LARGE SCALE GENOMIC DNA]</scope>
    <source>
        <strain evidence="2 3">NBRC 112829</strain>
    </source>
</reference>
<evidence type="ECO:0000313" key="2">
    <source>
        <dbReference type="EMBL" id="GAA5529138.1"/>
    </source>
</evidence>
<dbReference type="RefSeq" id="WP_345722750.1">
    <property type="nucleotide sequence ID" value="NZ_BAABRU010000010.1"/>
</dbReference>
<keyword evidence="1" id="KW-1133">Transmembrane helix</keyword>
<gene>
    <name evidence="2" type="ORF">Hgul01_02943</name>
</gene>